<feature type="non-terminal residue" evidence="1">
    <location>
        <position position="1"/>
    </location>
</feature>
<name>A0ACA9QNH6_9GLOM</name>
<proteinExistence type="predicted"/>
<protein>
    <submittedName>
        <fullName evidence="1">13660_t:CDS:1</fullName>
    </submittedName>
</protein>
<gene>
    <name evidence="1" type="ORF">SPELUC_LOCUS15080</name>
</gene>
<evidence type="ECO:0000313" key="2">
    <source>
        <dbReference type="Proteomes" id="UP000789366"/>
    </source>
</evidence>
<dbReference type="EMBL" id="CAJVPW010047883">
    <property type="protein sequence ID" value="CAG8760236.1"/>
    <property type="molecule type" value="Genomic_DNA"/>
</dbReference>
<feature type="non-terminal residue" evidence="1">
    <location>
        <position position="66"/>
    </location>
</feature>
<keyword evidence="2" id="KW-1185">Reference proteome</keyword>
<sequence length="66" mass="7629">LKKKDGTPFKVKLVHNCYTAFANYLHKNSAMNNVQLWNKYSFPRALQCLDEKIKSLQNAGYGYTSK</sequence>
<comment type="caution">
    <text evidence="1">The sequence shown here is derived from an EMBL/GenBank/DDBJ whole genome shotgun (WGS) entry which is preliminary data.</text>
</comment>
<evidence type="ECO:0000313" key="1">
    <source>
        <dbReference type="EMBL" id="CAG8760236.1"/>
    </source>
</evidence>
<accession>A0ACA9QNH6</accession>
<dbReference type="Proteomes" id="UP000789366">
    <property type="component" value="Unassembled WGS sequence"/>
</dbReference>
<organism evidence="1 2">
    <name type="scientific">Cetraspora pellucida</name>
    <dbReference type="NCBI Taxonomy" id="1433469"/>
    <lineage>
        <taxon>Eukaryota</taxon>
        <taxon>Fungi</taxon>
        <taxon>Fungi incertae sedis</taxon>
        <taxon>Mucoromycota</taxon>
        <taxon>Glomeromycotina</taxon>
        <taxon>Glomeromycetes</taxon>
        <taxon>Diversisporales</taxon>
        <taxon>Gigasporaceae</taxon>
        <taxon>Cetraspora</taxon>
    </lineage>
</organism>
<reference evidence="1" key="1">
    <citation type="submission" date="2021-06" db="EMBL/GenBank/DDBJ databases">
        <authorList>
            <person name="Kallberg Y."/>
            <person name="Tangrot J."/>
            <person name="Rosling A."/>
        </authorList>
    </citation>
    <scope>NUCLEOTIDE SEQUENCE</scope>
    <source>
        <strain evidence="1">28 12/20/2015</strain>
    </source>
</reference>